<accession>A0A0M6XXD6</accession>
<protein>
    <submittedName>
        <fullName evidence="1">Uncharacterized protein</fullName>
    </submittedName>
</protein>
<dbReference type="Proteomes" id="UP000048926">
    <property type="component" value="Unassembled WGS sequence"/>
</dbReference>
<keyword evidence="2" id="KW-1185">Reference proteome</keyword>
<dbReference type="OrthoDB" id="7375712at2"/>
<proteinExistence type="predicted"/>
<organism evidence="1 2">
    <name type="scientific">Roseibium aggregatum</name>
    <dbReference type="NCBI Taxonomy" id="187304"/>
    <lineage>
        <taxon>Bacteria</taxon>
        <taxon>Pseudomonadati</taxon>
        <taxon>Pseudomonadota</taxon>
        <taxon>Alphaproteobacteria</taxon>
        <taxon>Hyphomicrobiales</taxon>
        <taxon>Stappiaceae</taxon>
        <taxon>Roseibium</taxon>
    </lineage>
</organism>
<evidence type="ECO:0000313" key="1">
    <source>
        <dbReference type="EMBL" id="CTQ42511.1"/>
    </source>
</evidence>
<sequence>MSLQALIRRRQRALFDAWVRDPLVQVQVEHPEALGRLVFLDDFDEDVQTGKAGRSSLKNVAIVQKPGNADENASVWVRAGYSSYQKAWLRFVEQVYGIKAAPSDLAGYNIDHLLNKARSPNKAGFIRIEAINDAVNQAWGGLFERAASNPEFSANQNRLRRTMSWIIAAKLMDQPPPRGPNDQQGIARLVQFFNQNGLAADNPQRGLTDMLQFAYKFQ</sequence>
<dbReference type="EMBL" id="CXST01000001">
    <property type="protein sequence ID" value="CTQ42511.1"/>
    <property type="molecule type" value="Genomic_DNA"/>
</dbReference>
<name>A0A0M6XXD6_9HYPH</name>
<dbReference type="RefSeq" id="WP_055654532.1">
    <property type="nucleotide sequence ID" value="NZ_CP045622.1"/>
</dbReference>
<dbReference type="AlphaFoldDB" id="A0A0M6XXD6"/>
<gene>
    <name evidence="1" type="ORF">LAL4801_00941</name>
</gene>
<evidence type="ECO:0000313" key="2">
    <source>
        <dbReference type="Proteomes" id="UP000048926"/>
    </source>
</evidence>
<reference evidence="2" key="1">
    <citation type="submission" date="2015-07" db="EMBL/GenBank/DDBJ databases">
        <authorList>
            <person name="Rodrigo-Torres Lidia"/>
            <person name="Arahal R.David."/>
        </authorList>
    </citation>
    <scope>NUCLEOTIDE SEQUENCE [LARGE SCALE GENOMIC DNA]</scope>
    <source>
        <strain evidence="2">CECT 4801</strain>
    </source>
</reference>